<accession>A0A8X6QSR8</accession>
<proteinExistence type="predicted"/>
<evidence type="ECO:0000313" key="2">
    <source>
        <dbReference type="Proteomes" id="UP000887013"/>
    </source>
</evidence>
<reference evidence="1" key="1">
    <citation type="submission" date="2020-08" db="EMBL/GenBank/DDBJ databases">
        <title>Multicomponent nature underlies the extraordinary mechanical properties of spider dragline silk.</title>
        <authorList>
            <person name="Kono N."/>
            <person name="Nakamura H."/>
            <person name="Mori M."/>
            <person name="Yoshida Y."/>
            <person name="Ohtoshi R."/>
            <person name="Malay A.D."/>
            <person name="Moran D.A.P."/>
            <person name="Tomita M."/>
            <person name="Numata K."/>
            <person name="Arakawa K."/>
        </authorList>
    </citation>
    <scope>NUCLEOTIDE SEQUENCE</scope>
</reference>
<organism evidence="1 2">
    <name type="scientific">Nephila pilipes</name>
    <name type="common">Giant wood spider</name>
    <name type="synonym">Nephila maculata</name>
    <dbReference type="NCBI Taxonomy" id="299642"/>
    <lineage>
        <taxon>Eukaryota</taxon>
        <taxon>Metazoa</taxon>
        <taxon>Ecdysozoa</taxon>
        <taxon>Arthropoda</taxon>
        <taxon>Chelicerata</taxon>
        <taxon>Arachnida</taxon>
        <taxon>Araneae</taxon>
        <taxon>Araneomorphae</taxon>
        <taxon>Entelegynae</taxon>
        <taxon>Araneoidea</taxon>
        <taxon>Nephilidae</taxon>
        <taxon>Nephila</taxon>
    </lineage>
</organism>
<gene>
    <name evidence="1" type="ORF">NPIL_263701</name>
</gene>
<dbReference type="Proteomes" id="UP000887013">
    <property type="component" value="Unassembled WGS sequence"/>
</dbReference>
<dbReference type="EMBL" id="BMAW01082423">
    <property type="protein sequence ID" value="GFU29179.1"/>
    <property type="molecule type" value="Genomic_DNA"/>
</dbReference>
<dbReference type="AlphaFoldDB" id="A0A8X6QSR8"/>
<sequence>MFALSSLSLIQYAKDAKNDSFSLFFHVNTVQNLASYLSSIVLSSLPHTVNCCLREPMEAKRSRENVLSDNCRRLHRWRFCIIPPDSSEFRQSFHGQ</sequence>
<evidence type="ECO:0000313" key="1">
    <source>
        <dbReference type="EMBL" id="GFU29179.1"/>
    </source>
</evidence>
<protein>
    <submittedName>
        <fullName evidence="1">Uncharacterized protein</fullName>
    </submittedName>
</protein>
<name>A0A8X6QSR8_NEPPI</name>
<comment type="caution">
    <text evidence="1">The sequence shown here is derived from an EMBL/GenBank/DDBJ whole genome shotgun (WGS) entry which is preliminary data.</text>
</comment>
<keyword evidence="2" id="KW-1185">Reference proteome</keyword>